<feature type="transmembrane region" description="Helical" evidence="7">
    <location>
        <begin position="91"/>
        <end position="111"/>
    </location>
</feature>
<keyword evidence="3" id="KW-1003">Cell membrane</keyword>
<evidence type="ECO:0000256" key="1">
    <source>
        <dbReference type="ARBA" id="ARBA00004651"/>
    </source>
</evidence>
<sequence length="281" mass="31250">MLPFMLMYGLFTLYPLFNGIFMSLRGGRLGRPQEFVGLANYAALFKDSYFYEAFGNTFLFVFVSTPIIVLLGLVFALVSNSKHRGAKVVKIAAFLPYILSISVITSIWVYTFKPYIGFLNSYLIRLGVVGDQVLWFDRAPLAWATIIIATTWWTVGFNTILFIAGLQEIPDELYEASSIDGATKWQQLKYITLPSLKGVTVMIVLLQIIASFKIFGQPFLMTGGGPGTSTRPLVQYIYEKGFKDWNAGYASAMSYMLLLVIIVVAFVYNKVTSNDGGGKGA</sequence>
<evidence type="ECO:0000259" key="8">
    <source>
        <dbReference type="PROSITE" id="PS50928"/>
    </source>
</evidence>
<dbReference type="GO" id="GO:0055085">
    <property type="term" value="P:transmembrane transport"/>
    <property type="evidence" value="ECO:0007669"/>
    <property type="project" value="InterPro"/>
</dbReference>
<dbReference type="PROSITE" id="PS50928">
    <property type="entry name" value="ABC_TM1"/>
    <property type="match status" value="1"/>
</dbReference>
<feature type="transmembrane region" description="Helical" evidence="7">
    <location>
        <begin position="6"/>
        <end position="23"/>
    </location>
</feature>
<comment type="caution">
    <text evidence="9">The sequence shown here is derived from an EMBL/GenBank/DDBJ whole genome shotgun (WGS) entry which is preliminary data.</text>
</comment>
<dbReference type="Proteomes" id="UP000461585">
    <property type="component" value="Unassembled WGS sequence"/>
</dbReference>
<evidence type="ECO:0000256" key="4">
    <source>
        <dbReference type="ARBA" id="ARBA00022692"/>
    </source>
</evidence>
<feature type="domain" description="ABC transmembrane type-1" evidence="8">
    <location>
        <begin position="54"/>
        <end position="268"/>
    </location>
</feature>
<keyword evidence="6 7" id="KW-0472">Membrane</keyword>
<dbReference type="EMBL" id="JAAEEH010000008">
    <property type="protein sequence ID" value="NDL66959.1"/>
    <property type="molecule type" value="Genomic_DNA"/>
</dbReference>
<feature type="transmembrane region" description="Helical" evidence="7">
    <location>
        <begin position="247"/>
        <end position="268"/>
    </location>
</feature>
<feature type="transmembrane region" description="Helical" evidence="7">
    <location>
        <begin position="196"/>
        <end position="215"/>
    </location>
</feature>
<dbReference type="SUPFAM" id="SSF161098">
    <property type="entry name" value="MetI-like"/>
    <property type="match status" value="1"/>
</dbReference>
<accession>A0A7X5KMH2</accession>
<evidence type="ECO:0000313" key="10">
    <source>
        <dbReference type="Proteomes" id="UP000461585"/>
    </source>
</evidence>
<dbReference type="InterPro" id="IPR035906">
    <property type="entry name" value="MetI-like_sf"/>
</dbReference>
<evidence type="ECO:0000256" key="3">
    <source>
        <dbReference type="ARBA" id="ARBA00022475"/>
    </source>
</evidence>
<evidence type="ECO:0000313" key="9">
    <source>
        <dbReference type="EMBL" id="NDL66959.1"/>
    </source>
</evidence>
<comment type="subcellular location">
    <subcellularLocation>
        <location evidence="1 7">Cell membrane</location>
        <topology evidence="1 7">Multi-pass membrane protein</topology>
    </subcellularLocation>
</comment>
<dbReference type="GO" id="GO:0005886">
    <property type="term" value="C:plasma membrane"/>
    <property type="evidence" value="ECO:0007669"/>
    <property type="project" value="UniProtKB-SubCell"/>
</dbReference>
<protein>
    <submittedName>
        <fullName evidence="9">Sugar ABC transporter permease</fullName>
    </submittedName>
</protein>
<keyword evidence="10" id="KW-1185">Reference proteome</keyword>
<comment type="similarity">
    <text evidence="7">Belongs to the binding-protein-dependent transport system permease family.</text>
</comment>
<keyword evidence="4 7" id="KW-0812">Transmembrane</keyword>
<evidence type="ECO:0000256" key="6">
    <source>
        <dbReference type="ARBA" id="ARBA00023136"/>
    </source>
</evidence>
<organism evidence="9 10">
    <name type="scientific">Anaerotalea alkaliphila</name>
    <dbReference type="NCBI Taxonomy" id="2662126"/>
    <lineage>
        <taxon>Bacteria</taxon>
        <taxon>Bacillati</taxon>
        <taxon>Bacillota</taxon>
        <taxon>Clostridia</taxon>
        <taxon>Eubacteriales</taxon>
        <taxon>Anaerotalea</taxon>
    </lineage>
</organism>
<dbReference type="PANTHER" id="PTHR30193:SF37">
    <property type="entry name" value="INNER MEMBRANE ABC TRANSPORTER PERMEASE PROTEIN YCJO"/>
    <property type="match status" value="1"/>
</dbReference>
<keyword evidence="2 7" id="KW-0813">Transport</keyword>
<evidence type="ECO:0000256" key="2">
    <source>
        <dbReference type="ARBA" id="ARBA00022448"/>
    </source>
</evidence>
<feature type="transmembrane region" description="Helical" evidence="7">
    <location>
        <begin position="57"/>
        <end position="79"/>
    </location>
</feature>
<dbReference type="AlphaFoldDB" id="A0A7X5KMH2"/>
<feature type="transmembrane region" description="Helical" evidence="7">
    <location>
        <begin position="141"/>
        <end position="164"/>
    </location>
</feature>
<dbReference type="CDD" id="cd06261">
    <property type="entry name" value="TM_PBP2"/>
    <property type="match status" value="1"/>
</dbReference>
<dbReference type="InterPro" id="IPR051393">
    <property type="entry name" value="ABC_transporter_permease"/>
</dbReference>
<gene>
    <name evidence="9" type="ORF">GXN74_04250</name>
</gene>
<evidence type="ECO:0000256" key="5">
    <source>
        <dbReference type="ARBA" id="ARBA00022989"/>
    </source>
</evidence>
<reference evidence="9 10" key="1">
    <citation type="submission" date="2020-01" db="EMBL/GenBank/DDBJ databases">
        <title>Anaeroalcalibacter tamaniensis gen. nov., sp. nov., moderately halophilic strictly anaerobic fermenter bacterium from mud volcano of Taman peninsula.</title>
        <authorList>
            <person name="Frolova A."/>
            <person name="Merkel A.Y."/>
            <person name="Slobodkin A.I."/>
        </authorList>
    </citation>
    <scope>NUCLEOTIDE SEQUENCE [LARGE SCALE GENOMIC DNA]</scope>
    <source>
        <strain evidence="9 10">F-3ap</strain>
    </source>
</reference>
<evidence type="ECO:0000256" key="7">
    <source>
        <dbReference type="RuleBase" id="RU363032"/>
    </source>
</evidence>
<dbReference type="Pfam" id="PF00528">
    <property type="entry name" value="BPD_transp_1"/>
    <property type="match status" value="1"/>
</dbReference>
<dbReference type="InterPro" id="IPR000515">
    <property type="entry name" value="MetI-like"/>
</dbReference>
<dbReference type="Gene3D" id="1.10.3720.10">
    <property type="entry name" value="MetI-like"/>
    <property type="match status" value="1"/>
</dbReference>
<proteinExistence type="inferred from homology"/>
<keyword evidence="5 7" id="KW-1133">Transmembrane helix</keyword>
<name>A0A7X5KMH2_9FIRM</name>
<dbReference type="PANTHER" id="PTHR30193">
    <property type="entry name" value="ABC TRANSPORTER PERMEASE PROTEIN"/>
    <property type="match status" value="1"/>
</dbReference>